<dbReference type="Proteomes" id="UP001054837">
    <property type="component" value="Unassembled WGS sequence"/>
</dbReference>
<accession>A0AAV4MKD1</accession>
<dbReference type="AlphaFoldDB" id="A0AAV4MKD1"/>
<evidence type="ECO:0000313" key="3">
    <source>
        <dbReference type="Proteomes" id="UP001054837"/>
    </source>
</evidence>
<sequence length="93" mass="10288">MSLNCFIFLIGIDMPKNIIFDLIMSTEHINQELLCLGTVEGVPRLKNIEYASLVVKSNRNFVPVQIASFIQYSPSNKSSSAKDYAGVMSNGSQ</sequence>
<reference evidence="2 3" key="1">
    <citation type="submission" date="2021-06" db="EMBL/GenBank/DDBJ databases">
        <title>Caerostris darwini draft genome.</title>
        <authorList>
            <person name="Kono N."/>
            <person name="Arakawa K."/>
        </authorList>
    </citation>
    <scope>NUCLEOTIDE SEQUENCE [LARGE SCALE GENOMIC DNA]</scope>
</reference>
<comment type="caution">
    <text evidence="2">The sequence shown here is derived from an EMBL/GenBank/DDBJ whole genome shotgun (WGS) entry which is preliminary data.</text>
</comment>
<proteinExistence type="predicted"/>
<name>A0AAV4MKD1_9ARAC</name>
<dbReference type="EMBL" id="BPLQ01000573">
    <property type="protein sequence ID" value="GIX73014.1"/>
    <property type="molecule type" value="Genomic_DNA"/>
</dbReference>
<organism evidence="2 3">
    <name type="scientific">Caerostris darwini</name>
    <dbReference type="NCBI Taxonomy" id="1538125"/>
    <lineage>
        <taxon>Eukaryota</taxon>
        <taxon>Metazoa</taxon>
        <taxon>Ecdysozoa</taxon>
        <taxon>Arthropoda</taxon>
        <taxon>Chelicerata</taxon>
        <taxon>Arachnida</taxon>
        <taxon>Araneae</taxon>
        <taxon>Araneomorphae</taxon>
        <taxon>Entelegynae</taxon>
        <taxon>Araneoidea</taxon>
        <taxon>Araneidae</taxon>
        <taxon>Caerostris</taxon>
    </lineage>
</organism>
<feature type="region of interest" description="Disordered" evidence="1">
    <location>
        <begin position="74"/>
        <end position="93"/>
    </location>
</feature>
<evidence type="ECO:0000256" key="1">
    <source>
        <dbReference type="SAM" id="MobiDB-lite"/>
    </source>
</evidence>
<gene>
    <name evidence="2" type="ORF">CDAR_39971</name>
</gene>
<evidence type="ECO:0000313" key="2">
    <source>
        <dbReference type="EMBL" id="GIX73014.1"/>
    </source>
</evidence>
<protein>
    <submittedName>
        <fullName evidence="2">Uncharacterized protein</fullName>
    </submittedName>
</protein>
<keyword evidence="3" id="KW-1185">Reference proteome</keyword>